<name>A0AAE0I5D3_9PEZI</name>
<reference evidence="2" key="1">
    <citation type="journal article" date="2023" name="Mol. Phylogenet. Evol.">
        <title>Genome-scale phylogeny and comparative genomics of the fungal order Sordariales.</title>
        <authorList>
            <person name="Hensen N."/>
            <person name="Bonometti L."/>
            <person name="Westerberg I."/>
            <person name="Brannstrom I.O."/>
            <person name="Guillou S."/>
            <person name="Cros-Aarteil S."/>
            <person name="Calhoun S."/>
            <person name="Haridas S."/>
            <person name="Kuo A."/>
            <person name="Mondo S."/>
            <person name="Pangilinan J."/>
            <person name="Riley R."/>
            <person name="LaButti K."/>
            <person name="Andreopoulos B."/>
            <person name="Lipzen A."/>
            <person name="Chen C."/>
            <person name="Yan M."/>
            <person name="Daum C."/>
            <person name="Ng V."/>
            <person name="Clum A."/>
            <person name="Steindorff A."/>
            <person name="Ohm R.A."/>
            <person name="Martin F."/>
            <person name="Silar P."/>
            <person name="Natvig D.O."/>
            <person name="Lalanne C."/>
            <person name="Gautier V."/>
            <person name="Ament-Velasquez S.L."/>
            <person name="Kruys A."/>
            <person name="Hutchinson M.I."/>
            <person name="Powell A.J."/>
            <person name="Barry K."/>
            <person name="Miller A.N."/>
            <person name="Grigoriev I.V."/>
            <person name="Debuchy R."/>
            <person name="Gladieux P."/>
            <person name="Hiltunen Thoren M."/>
            <person name="Johannesson H."/>
        </authorList>
    </citation>
    <scope>NUCLEOTIDE SEQUENCE</scope>
    <source>
        <strain evidence="2">CBS 118394</strain>
    </source>
</reference>
<dbReference type="Proteomes" id="UP001283341">
    <property type="component" value="Unassembled WGS sequence"/>
</dbReference>
<protein>
    <submittedName>
        <fullName evidence="2">Uncharacterized protein</fullName>
    </submittedName>
</protein>
<keyword evidence="3" id="KW-1185">Reference proteome</keyword>
<reference evidence="2" key="2">
    <citation type="submission" date="2023-06" db="EMBL/GenBank/DDBJ databases">
        <authorList>
            <consortium name="Lawrence Berkeley National Laboratory"/>
            <person name="Haridas S."/>
            <person name="Hensen N."/>
            <person name="Bonometti L."/>
            <person name="Westerberg I."/>
            <person name="Brannstrom I.O."/>
            <person name="Guillou S."/>
            <person name="Cros-Aarteil S."/>
            <person name="Calhoun S."/>
            <person name="Kuo A."/>
            <person name="Mondo S."/>
            <person name="Pangilinan J."/>
            <person name="Riley R."/>
            <person name="Labutti K."/>
            <person name="Andreopoulos B."/>
            <person name="Lipzen A."/>
            <person name="Chen C."/>
            <person name="Yanf M."/>
            <person name="Daum C."/>
            <person name="Ng V."/>
            <person name="Clum A."/>
            <person name="Steindorff A."/>
            <person name="Ohm R."/>
            <person name="Martin F."/>
            <person name="Silar P."/>
            <person name="Natvig D."/>
            <person name="Lalanne C."/>
            <person name="Gautier V."/>
            <person name="Ament-Velasquez S.L."/>
            <person name="Kruys A."/>
            <person name="Hutchinson M.I."/>
            <person name="Powell A.J."/>
            <person name="Barry K."/>
            <person name="Miller A.N."/>
            <person name="Grigoriev I.V."/>
            <person name="Debuchy R."/>
            <person name="Gladieux P."/>
            <person name="Thoren M.H."/>
            <person name="Johannesson H."/>
        </authorList>
    </citation>
    <scope>NUCLEOTIDE SEQUENCE</scope>
    <source>
        <strain evidence="2">CBS 118394</strain>
    </source>
</reference>
<accession>A0AAE0I5D3</accession>
<feature type="signal peptide" evidence="1">
    <location>
        <begin position="1"/>
        <end position="21"/>
    </location>
</feature>
<evidence type="ECO:0000313" key="2">
    <source>
        <dbReference type="EMBL" id="KAK3318492.1"/>
    </source>
</evidence>
<gene>
    <name evidence="2" type="ORF">B0H66DRAFT_557431</name>
</gene>
<dbReference type="AlphaFoldDB" id="A0AAE0I5D3"/>
<evidence type="ECO:0000313" key="3">
    <source>
        <dbReference type="Proteomes" id="UP001283341"/>
    </source>
</evidence>
<proteinExistence type="predicted"/>
<sequence length="73" mass="8368">MYGSQGSWTLMGVFSALPCLPCVPYKTDLTCGDPIIKMVRYRISQDREWDCTLLGVRKLRLVTWLPGFLKGRE</sequence>
<evidence type="ECO:0000256" key="1">
    <source>
        <dbReference type="SAM" id="SignalP"/>
    </source>
</evidence>
<comment type="caution">
    <text evidence="2">The sequence shown here is derived from an EMBL/GenBank/DDBJ whole genome shotgun (WGS) entry which is preliminary data.</text>
</comment>
<feature type="chain" id="PRO_5041920277" evidence="1">
    <location>
        <begin position="22"/>
        <end position="73"/>
    </location>
</feature>
<keyword evidence="1" id="KW-0732">Signal</keyword>
<dbReference type="EMBL" id="JAUEDM010000004">
    <property type="protein sequence ID" value="KAK3318492.1"/>
    <property type="molecule type" value="Genomic_DNA"/>
</dbReference>
<organism evidence="2 3">
    <name type="scientific">Apodospora peruviana</name>
    <dbReference type="NCBI Taxonomy" id="516989"/>
    <lineage>
        <taxon>Eukaryota</taxon>
        <taxon>Fungi</taxon>
        <taxon>Dikarya</taxon>
        <taxon>Ascomycota</taxon>
        <taxon>Pezizomycotina</taxon>
        <taxon>Sordariomycetes</taxon>
        <taxon>Sordariomycetidae</taxon>
        <taxon>Sordariales</taxon>
        <taxon>Lasiosphaeriaceae</taxon>
        <taxon>Apodospora</taxon>
    </lineage>
</organism>